<feature type="compositionally biased region" description="Pro residues" evidence="1">
    <location>
        <begin position="18"/>
        <end position="46"/>
    </location>
</feature>
<evidence type="ECO:0000256" key="1">
    <source>
        <dbReference type="SAM" id="MobiDB-lite"/>
    </source>
</evidence>
<feature type="region of interest" description="Disordered" evidence="1">
    <location>
        <begin position="335"/>
        <end position="366"/>
    </location>
</feature>
<proteinExistence type="predicted"/>
<dbReference type="RefSeq" id="WP_377852727.1">
    <property type="nucleotide sequence ID" value="NZ_JBHLZU010000012.1"/>
</dbReference>
<gene>
    <name evidence="3" type="ORF">ACFFQA_15930</name>
</gene>
<organism evidence="3 4">
    <name type="scientific">Allokutzneria oryzae</name>
    <dbReference type="NCBI Taxonomy" id="1378989"/>
    <lineage>
        <taxon>Bacteria</taxon>
        <taxon>Bacillati</taxon>
        <taxon>Actinomycetota</taxon>
        <taxon>Actinomycetes</taxon>
        <taxon>Pseudonocardiales</taxon>
        <taxon>Pseudonocardiaceae</taxon>
        <taxon>Allokutzneria</taxon>
    </lineage>
</organism>
<sequence length="366" mass="39833">MTAPQGPGWPGQPGQQAPYPPRPPGQPYPQQQPYPYPPQYPPPPPPKGRRGRTALIVSLVVVLVAGVGIGGWALFGGGSGAVNPDAPQAGGTTEAKGLTEADVATVDPKKLLDDMFLAFLTQPVQHTRMDKIWFGQVTPYLAGQEYRGDVIEGAYDYQQRKMNYLDRNVVCVNGTKRQLNRDGTTSDFGSCASVDGLSWQSKVGNGLIPSGLTRDQAQAFLDYLHVPEGFLSPGKPTWVDRDGKQHVRLPVVFRSVQTSMGRAGTQNFIWAFQKTKIPFEQHAFTTAGASPDQVEGVFYLDPKTLLPAYSELLIYNPQSDPTGGKGQVRRVEYLWDGQLPEPDPNRPGTAAGPSWPAERLKPGQVN</sequence>
<reference evidence="3 4" key="1">
    <citation type="submission" date="2024-09" db="EMBL/GenBank/DDBJ databases">
        <authorList>
            <person name="Sun Q."/>
            <person name="Mori K."/>
        </authorList>
    </citation>
    <scope>NUCLEOTIDE SEQUENCE [LARGE SCALE GENOMIC DNA]</scope>
    <source>
        <strain evidence="3 4">TBRC 7907</strain>
    </source>
</reference>
<keyword evidence="2" id="KW-0472">Membrane</keyword>
<keyword evidence="2" id="KW-0812">Transmembrane</keyword>
<dbReference type="EMBL" id="JBHLZU010000012">
    <property type="protein sequence ID" value="MFB9905424.1"/>
    <property type="molecule type" value="Genomic_DNA"/>
</dbReference>
<dbReference type="SUPFAM" id="SSF81995">
    <property type="entry name" value="beta-sandwich domain of Sec23/24"/>
    <property type="match status" value="1"/>
</dbReference>
<feature type="region of interest" description="Disordered" evidence="1">
    <location>
        <begin position="1"/>
        <end position="49"/>
    </location>
</feature>
<accession>A0ABV5ZWZ6</accession>
<keyword evidence="4" id="KW-1185">Reference proteome</keyword>
<name>A0ABV5ZWZ6_9PSEU</name>
<evidence type="ECO:0000313" key="3">
    <source>
        <dbReference type="EMBL" id="MFB9905424.1"/>
    </source>
</evidence>
<evidence type="ECO:0000256" key="2">
    <source>
        <dbReference type="SAM" id="Phobius"/>
    </source>
</evidence>
<comment type="caution">
    <text evidence="3">The sequence shown here is derived from an EMBL/GenBank/DDBJ whole genome shotgun (WGS) entry which is preliminary data.</text>
</comment>
<protein>
    <submittedName>
        <fullName evidence="3">Uncharacterized protein</fullName>
    </submittedName>
</protein>
<feature type="compositionally biased region" description="Low complexity" evidence="1">
    <location>
        <begin position="1"/>
        <end position="17"/>
    </location>
</feature>
<dbReference type="Proteomes" id="UP001589693">
    <property type="component" value="Unassembled WGS sequence"/>
</dbReference>
<keyword evidence="2" id="KW-1133">Transmembrane helix</keyword>
<feature type="transmembrane region" description="Helical" evidence="2">
    <location>
        <begin position="54"/>
        <end position="75"/>
    </location>
</feature>
<evidence type="ECO:0000313" key="4">
    <source>
        <dbReference type="Proteomes" id="UP001589693"/>
    </source>
</evidence>